<dbReference type="Gene3D" id="1.10.10.10">
    <property type="entry name" value="Winged helix-like DNA-binding domain superfamily/Winged helix DNA-binding domain"/>
    <property type="match status" value="1"/>
</dbReference>
<evidence type="ECO:0000313" key="9">
    <source>
        <dbReference type="Proteomes" id="UP000064967"/>
    </source>
</evidence>
<dbReference type="Gene3D" id="1.10.1740.10">
    <property type="match status" value="1"/>
</dbReference>
<dbReference type="Pfam" id="PF08281">
    <property type="entry name" value="Sigma70_r4_2"/>
    <property type="match status" value="1"/>
</dbReference>
<dbReference type="RefSeq" id="WP_169927321.1">
    <property type="nucleotide sequence ID" value="NZ_CP012333.1"/>
</dbReference>
<dbReference type="Proteomes" id="UP000064967">
    <property type="component" value="Chromosome"/>
</dbReference>
<dbReference type="NCBIfam" id="TIGR02937">
    <property type="entry name" value="sigma70-ECF"/>
    <property type="match status" value="1"/>
</dbReference>
<comment type="similarity">
    <text evidence="1">Belongs to the sigma-70 factor family. ECF subfamily.</text>
</comment>
<dbReference type="KEGG" id="llu:AKJ09_01483"/>
<accession>A0A0K1PNX4</accession>
<evidence type="ECO:0000256" key="5">
    <source>
        <dbReference type="ARBA" id="ARBA00023163"/>
    </source>
</evidence>
<dbReference type="STRING" id="1391654.AKJ09_01483"/>
<keyword evidence="4" id="KW-0238">DNA-binding</keyword>
<dbReference type="PANTHER" id="PTHR43133:SF8">
    <property type="entry name" value="RNA POLYMERASE SIGMA FACTOR HI_1459-RELATED"/>
    <property type="match status" value="1"/>
</dbReference>
<sequence>MAEPDARDGQRDRVFRTAIAPLIDVAYRVLRRLGVHDREIDDALQTVLVAADRRFDELEGPTVLKAFVCASCVNVARDLGRRRARTTARTKDVEDLEQSPTSEPGPEDALGRKEGLAMVQRILTSMEEEKRVVFVLYELEELTGQEIADHLGIPVGTVSSRLRKAREEFRSAIARAHASERNLERSGR</sequence>
<keyword evidence="9" id="KW-1185">Reference proteome</keyword>
<dbReference type="SUPFAM" id="SSF88659">
    <property type="entry name" value="Sigma3 and sigma4 domains of RNA polymerase sigma factors"/>
    <property type="match status" value="1"/>
</dbReference>
<feature type="domain" description="RNA polymerase sigma factor 70 region 4 type 2" evidence="7">
    <location>
        <begin position="118"/>
        <end position="167"/>
    </location>
</feature>
<protein>
    <submittedName>
        <fullName evidence="8">RNA polymerase sigma factor RpoE</fullName>
    </submittedName>
</protein>
<evidence type="ECO:0000256" key="2">
    <source>
        <dbReference type="ARBA" id="ARBA00023015"/>
    </source>
</evidence>
<dbReference type="SUPFAM" id="SSF88946">
    <property type="entry name" value="Sigma2 domain of RNA polymerase sigma factors"/>
    <property type="match status" value="1"/>
</dbReference>
<evidence type="ECO:0000256" key="4">
    <source>
        <dbReference type="ARBA" id="ARBA00023125"/>
    </source>
</evidence>
<keyword evidence="5" id="KW-0804">Transcription</keyword>
<proteinExistence type="inferred from homology"/>
<evidence type="ECO:0000313" key="8">
    <source>
        <dbReference type="EMBL" id="AKU94819.1"/>
    </source>
</evidence>
<organism evidence="8 9">
    <name type="scientific">Labilithrix luteola</name>
    <dbReference type="NCBI Taxonomy" id="1391654"/>
    <lineage>
        <taxon>Bacteria</taxon>
        <taxon>Pseudomonadati</taxon>
        <taxon>Myxococcota</taxon>
        <taxon>Polyangia</taxon>
        <taxon>Polyangiales</taxon>
        <taxon>Labilitrichaceae</taxon>
        <taxon>Labilithrix</taxon>
    </lineage>
</organism>
<name>A0A0K1PNX4_9BACT</name>
<dbReference type="InterPro" id="IPR013324">
    <property type="entry name" value="RNA_pol_sigma_r3/r4-like"/>
</dbReference>
<gene>
    <name evidence="8" type="ORF">AKJ09_01483</name>
</gene>
<dbReference type="InterPro" id="IPR013325">
    <property type="entry name" value="RNA_pol_sigma_r2"/>
</dbReference>
<keyword evidence="3" id="KW-0731">Sigma factor</keyword>
<evidence type="ECO:0000256" key="3">
    <source>
        <dbReference type="ARBA" id="ARBA00023082"/>
    </source>
</evidence>
<keyword evidence="2" id="KW-0805">Transcription regulation</keyword>
<dbReference type="PANTHER" id="PTHR43133">
    <property type="entry name" value="RNA POLYMERASE ECF-TYPE SIGMA FACTO"/>
    <property type="match status" value="1"/>
</dbReference>
<evidence type="ECO:0000256" key="1">
    <source>
        <dbReference type="ARBA" id="ARBA00010641"/>
    </source>
</evidence>
<dbReference type="InterPro" id="IPR036388">
    <property type="entry name" value="WH-like_DNA-bd_sf"/>
</dbReference>
<evidence type="ECO:0000256" key="6">
    <source>
        <dbReference type="SAM" id="MobiDB-lite"/>
    </source>
</evidence>
<reference evidence="8 9" key="1">
    <citation type="submission" date="2015-08" db="EMBL/GenBank/DDBJ databases">
        <authorList>
            <person name="Babu N.S."/>
            <person name="Beckwith C.J."/>
            <person name="Beseler K.G."/>
            <person name="Brison A."/>
            <person name="Carone J.V."/>
            <person name="Caskin T.P."/>
            <person name="Diamond M."/>
            <person name="Durham M.E."/>
            <person name="Foxe J.M."/>
            <person name="Go M."/>
            <person name="Henderson B.A."/>
            <person name="Jones I.B."/>
            <person name="McGettigan J.A."/>
            <person name="Micheletti S.J."/>
            <person name="Nasrallah M.E."/>
            <person name="Ortiz D."/>
            <person name="Piller C.R."/>
            <person name="Privatt S.R."/>
            <person name="Schneider S.L."/>
            <person name="Sharp S."/>
            <person name="Smith T.C."/>
            <person name="Stanton J.D."/>
            <person name="Ullery H.E."/>
            <person name="Wilson R.J."/>
            <person name="Serrano M.G."/>
            <person name="Buck G."/>
            <person name="Lee V."/>
            <person name="Wang Y."/>
            <person name="Carvalho R."/>
            <person name="Voegtly L."/>
            <person name="Shi R."/>
            <person name="Duckworth R."/>
            <person name="Johnson A."/>
            <person name="Loviza R."/>
            <person name="Walstead R."/>
            <person name="Shah Z."/>
            <person name="Kiflezghi M."/>
            <person name="Wade K."/>
            <person name="Ball S.L."/>
            <person name="Bradley K.W."/>
            <person name="Asai D.J."/>
            <person name="Bowman C.A."/>
            <person name="Russell D.A."/>
            <person name="Pope W.H."/>
            <person name="Jacobs-Sera D."/>
            <person name="Hendrix R.W."/>
            <person name="Hatfull G.F."/>
        </authorList>
    </citation>
    <scope>NUCLEOTIDE SEQUENCE [LARGE SCALE GENOMIC DNA]</scope>
    <source>
        <strain evidence="8 9">DSM 27648</strain>
    </source>
</reference>
<dbReference type="InterPro" id="IPR013249">
    <property type="entry name" value="RNA_pol_sigma70_r4_t2"/>
</dbReference>
<dbReference type="InterPro" id="IPR039425">
    <property type="entry name" value="RNA_pol_sigma-70-like"/>
</dbReference>
<dbReference type="GO" id="GO:0016987">
    <property type="term" value="F:sigma factor activity"/>
    <property type="evidence" value="ECO:0007669"/>
    <property type="project" value="UniProtKB-KW"/>
</dbReference>
<dbReference type="AlphaFoldDB" id="A0A0K1PNX4"/>
<dbReference type="GO" id="GO:0003677">
    <property type="term" value="F:DNA binding"/>
    <property type="evidence" value="ECO:0007669"/>
    <property type="project" value="UniProtKB-KW"/>
</dbReference>
<dbReference type="InterPro" id="IPR014284">
    <property type="entry name" value="RNA_pol_sigma-70_dom"/>
</dbReference>
<evidence type="ECO:0000259" key="7">
    <source>
        <dbReference type="Pfam" id="PF08281"/>
    </source>
</evidence>
<dbReference type="EMBL" id="CP012333">
    <property type="protein sequence ID" value="AKU94819.1"/>
    <property type="molecule type" value="Genomic_DNA"/>
</dbReference>
<dbReference type="GO" id="GO:0006352">
    <property type="term" value="P:DNA-templated transcription initiation"/>
    <property type="evidence" value="ECO:0007669"/>
    <property type="project" value="InterPro"/>
</dbReference>
<dbReference type="CDD" id="cd06171">
    <property type="entry name" value="Sigma70_r4"/>
    <property type="match status" value="1"/>
</dbReference>
<feature type="region of interest" description="Disordered" evidence="6">
    <location>
        <begin position="84"/>
        <end position="110"/>
    </location>
</feature>